<dbReference type="EMBL" id="CP134146">
    <property type="protein sequence ID" value="WNC67029.1"/>
    <property type="molecule type" value="Genomic_DNA"/>
</dbReference>
<organism evidence="5 6">
    <name type="scientific">Thalassotalea nanhaiensis</name>
    <dbReference type="NCBI Taxonomy" id="3065648"/>
    <lineage>
        <taxon>Bacteria</taxon>
        <taxon>Pseudomonadati</taxon>
        <taxon>Pseudomonadota</taxon>
        <taxon>Gammaproteobacteria</taxon>
        <taxon>Alteromonadales</taxon>
        <taxon>Colwelliaceae</taxon>
        <taxon>Thalassotalea</taxon>
    </lineage>
</organism>
<dbReference type="Gene3D" id="1.10.10.60">
    <property type="entry name" value="Homeodomain-like"/>
    <property type="match status" value="1"/>
</dbReference>
<evidence type="ECO:0000259" key="4">
    <source>
        <dbReference type="PROSITE" id="PS01124"/>
    </source>
</evidence>
<dbReference type="RefSeq" id="WP_348386193.1">
    <property type="nucleotide sequence ID" value="NZ_CP134146.1"/>
</dbReference>
<keyword evidence="6" id="KW-1185">Reference proteome</keyword>
<keyword evidence="3" id="KW-0804">Transcription</keyword>
<dbReference type="Proteomes" id="UP001248581">
    <property type="component" value="Chromosome"/>
</dbReference>
<dbReference type="SMART" id="SM00342">
    <property type="entry name" value="HTH_ARAC"/>
    <property type="match status" value="1"/>
</dbReference>
<feature type="domain" description="HTH araC/xylS-type" evidence="4">
    <location>
        <begin position="237"/>
        <end position="335"/>
    </location>
</feature>
<protein>
    <submittedName>
        <fullName evidence="5">AraC family transcriptional regulator ligand-binding domain-containing protein</fullName>
    </submittedName>
</protein>
<proteinExistence type="predicted"/>
<dbReference type="InterPro" id="IPR018060">
    <property type="entry name" value="HTH_AraC"/>
</dbReference>
<dbReference type="Pfam" id="PF12625">
    <property type="entry name" value="Arabinose_bd"/>
    <property type="match status" value="1"/>
</dbReference>
<dbReference type="PANTHER" id="PTHR47894">
    <property type="entry name" value="HTH-TYPE TRANSCRIPTIONAL REGULATOR GADX"/>
    <property type="match status" value="1"/>
</dbReference>
<dbReference type="PROSITE" id="PS01124">
    <property type="entry name" value="HTH_ARAC_FAMILY_2"/>
    <property type="match status" value="1"/>
</dbReference>
<evidence type="ECO:0000256" key="1">
    <source>
        <dbReference type="ARBA" id="ARBA00023015"/>
    </source>
</evidence>
<gene>
    <name evidence="5" type="ORF">RI845_10865</name>
</gene>
<dbReference type="InterPro" id="IPR009057">
    <property type="entry name" value="Homeodomain-like_sf"/>
</dbReference>
<evidence type="ECO:0000256" key="2">
    <source>
        <dbReference type="ARBA" id="ARBA00023125"/>
    </source>
</evidence>
<evidence type="ECO:0000313" key="5">
    <source>
        <dbReference type="EMBL" id="WNC67029.1"/>
    </source>
</evidence>
<dbReference type="Pfam" id="PF12833">
    <property type="entry name" value="HTH_18"/>
    <property type="match status" value="1"/>
</dbReference>
<sequence length="339" mass="38201">MANISPSSFYGNAATICQALKSSNIDANAILAHAGINLSEYKSGMNRVPHELMNNLIRLSVEATDPTISFKCVEFLSPASYHALGVGLLYSDTLRSFCQRYQRYFGLISTLLEVEYTETMGSACLTSIECDSNCQIVKNFDSDTFAAITLKFARLISGPEYNLKKISLIWTPPEEIRQQYYDHFNCEIEFGAEKTKVCFDVADLDKELPASNLELARESDKTVTEFLEKTAKVDLKSRVVAKLIEFLPSGDCSRERVAMSLHMTASTFHNKLKQEGTNYQDLLDQIRQELAEQYIGKDGLSMAEATYLLGFTDCSNFSRAFKRWVGMSPRDYRNSLENK</sequence>
<dbReference type="PANTHER" id="PTHR47894:SF1">
    <property type="entry name" value="HTH-TYPE TRANSCRIPTIONAL REGULATOR VQSM"/>
    <property type="match status" value="1"/>
</dbReference>
<keyword evidence="1" id="KW-0805">Transcription regulation</keyword>
<evidence type="ECO:0000256" key="3">
    <source>
        <dbReference type="ARBA" id="ARBA00023163"/>
    </source>
</evidence>
<keyword evidence="2" id="KW-0238">DNA-binding</keyword>
<dbReference type="SUPFAM" id="SSF46689">
    <property type="entry name" value="Homeodomain-like"/>
    <property type="match status" value="1"/>
</dbReference>
<accession>A0ABY9TEH1</accession>
<name>A0ABY9TEH1_9GAMM</name>
<evidence type="ECO:0000313" key="6">
    <source>
        <dbReference type="Proteomes" id="UP001248581"/>
    </source>
</evidence>
<reference evidence="6" key="1">
    <citation type="submission" date="2023-09" db="EMBL/GenBank/DDBJ databases">
        <authorList>
            <person name="Li S."/>
            <person name="Li X."/>
            <person name="Zhang C."/>
            <person name="Zhao Z."/>
        </authorList>
    </citation>
    <scope>NUCLEOTIDE SEQUENCE [LARGE SCALE GENOMIC DNA]</scope>
    <source>
        <strain evidence="6">SQ345</strain>
    </source>
</reference>
<dbReference type="InterPro" id="IPR032687">
    <property type="entry name" value="AraC-type_N"/>
</dbReference>